<dbReference type="Proteomes" id="UP000244867">
    <property type="component" value="Unassembled WGS sequence"/>
</dbReference>
<comment type="caution">
    <text evidence="4">The sequence shown here is derived from an EMBL/GenBank/DDBJ whole genome shotgun (WGS) entry which is preliminary data.</text>
</comment>
<dbReference type="GO" id="GO:0016747">
    <property type="term" value="F:acyltransferase activity, transferring groups other than amino-acyl groups"/>
    <property type="evidence" value="ECO:0007669"/>
    <property type="project" value="InterPro"/>
</dbReference>
<dbReference type="OrthoDB" id="572496at2"/>
<dbReference type="InterPro" id="IPR016181">
    <property type="entry name" value="Acyl_CoA_acyltransferase"/>
</dbReference>
<dbReference type="Pfam" id="PF00583">
    <property type="entry name" value="Acetyltransf_1"/>
    <property type="match status" value="1"/>
</dbReference>
<name>A0A2R7YYD7_9ACTN</name>
<dbReference type="CDD" id="cd04301">
    <property type="entry name" value="NAT_SF"/>
    <property type="match status" value="1"/>
</dbReference>
<evidence type="ECO:0000256" key="1">
    <source>
        <dbReference type="ARBA" id="ARBA00022679"/>
    </source>
</evidence>
<dbReference type="InterPro" id="IPR000182">
    <property type="entry name" value="GNAT_dom"/>
</dbReference>
<gene>
    <name evidence="4" type="ORF">C7S10_10295</name>
</gene>
<evidence type="ECO:0000313" key="5">
    <source>
        <dbReference type="Proteomes" id="UP000244867"/>
    </source>
</evidence>
<sequence length="154" mass="17004">MDTPIAVRRATPAHAPVLAELAVAAYSPYLDRLPPGVRPAPLDADYAAAVDHDEVWVAESDDAVVGLLVLVAHPDHLLLENVAVRPDRHGQGIGARLLVIAEERAGELGLPSVRLYTHALMVENQRMYERRGYAVTGRHEEDELDRVFYEKRLG</sequence>
<proteinExistence type="predicted"/>
<keyword evidence="5" id="KW-1185">Reference proteome</keyword>
<organism evidence="4 5">
    <name type="scientific">Nocardioides currus</name>
    <dbReference type="NCBI Taxonomy" id="2133958"/>
    <lineage>
        <taxon>Bacteria</taxon>
        <taxon>Bacillati</taxon>
        <taxon>Actinomycetota</taxon>
        <taxon>Actinomycetes</taxon>
        <taxon>Propionibacteriales</taxon>
        <taxon>Nocardioidaceae</taxon>
        <taxon>Nocardioides</taxon>
    </lineage>
</organism>
<keyword evidence="1 4" id="KW-0808">Transferase</keyword>
<evidence type="ECO:0000259" key="3">
    <source>
        <dbReference type="PROSITE" id="PS51186"/>
    </source>
</evidence>
<dbReference type="EMBL" id="PYXZ01000003">
    <property type="protein sequence ID" value="PUA81392.1"/>
    <property type="molecule type" value="Genomic_DNA"/>
</dbReference>
<dbReference type="AlphaFoldDB" id="A0A2R7YYD7"/>
<evidence type="ECO:0000256" key="2">
    <source>
        <dbReference type="ARBA" id="ARBA00023315"/>
    </source>
</evidence>
<dbReference type="RefSeq" id="WP_108344333.1">
    <property type="nucleotide sequence ID" value="NZ_PYXZ01000003.1"/>
</dbReference>
<protein>
    <submittedName>
        <fullName evidence="4">GNAT family N-acetyltransferase</fullName>
    </submittedName>
</protein>
<dbReference type="Gene3D" id="3.40.630.30">
    <property type="match status" value="1"/>
</dbReference>
<evidence type="ECO:0000313" key="4">
    <source>
        <dbReference type="EMBL" id="PUA81392.1"/>
    </source>
</evidence>
<reference evidence="4 5" key="1">
    <citation type="submission" date="2018-03" db="EMBL/GenBank/DDBJ databases">
        <authorList>
            <person name="Keele B.F."/>
        </authorList>
    </citation>
    <scope>NUCLEOTIDE SEQUENCE [LARGE SCALE GENOMIC DNA]</scope>
    <source>
        <strain evidence="4 5">IB-3</strain>
    </source>
</reference>
<accession>A0A2R7YYD7</accession>
<dbReference type="SUPFAM" id="SSF55729">
    <property type="entry name" value="Acyl-CoA N-acyltransferases (Nat)"/>
    <property type="match status" value="1"/>
</dbReference>
<feature type="domain" description="N-acetyltransferase" evidence="3">
    <location>
        <begin position="5"/>
        <end position="154"/>
    </location>
</feature>
<dbReference type="PROSITE" id="PS51186">
    <property type="entry name" value="GNAT"/>
    <property type="match status" value="1"/>
</dbReference>
<dbReference type="InterPro" id="IPR050832">
    <property type="entry name" value="Bact_Acetyltransf"/>
</dbReference>
<keyword evidence="2" id="KW-0012">Acyltransferase</keyword>
<dbReference type="PANTHER" id="PTHR43877">
    <property type="entry name" value="AMINOALKYLPHOSPHONATE N-ACETYLTRANSFERASE-RELATED-RELATED"/>
    <property type="match status" value="1"/>
</dbReference>